<dbReference type="STRING" id="51028.A0A0N4VE75"/>
<keyword evidence="3" id="KW-1185">Reference proteome</keyword>
<reference evidence="2 3" key="2">
    <citation type="submission" date="2018-10" db="EMBL/GenBank/DDBJ databases">
        <authorList>
            <consortium name="Pathogen Informatics"/>
        </authorList>
    </citation>
    <scope>NUCLEOTIDE SEQUENCE [LARGE SCALE GENOMIC DNA]</scope>
</reference>
<feature type="coiled-coil region" evidence="1">
    <location>
        <begin position="62"/>
        <end position="96"/>
    </location>
</feature>
<reference evidence="4" key="1">
    <citation type="submission" date="2017-02" db="UniProtKB">
        <authorList>
            <consortium name="WormBaseParasite"/>
        </authorList>
    </citation>
    <scope>IDENTIFICATION</scope>
</reference>
<gene>
    <name evidence="2" type="ORF">EVEC_LOCUS8417</name>
</gene>
<evidence type="ECO:0000313" key="3">
    <source>
        <dbReference type="Proteomes" id="UP000274131"/>
    </source>
</evidence>
<keyword evidence="1" id="KW-0175">Coiled coil</keyword>
<evidence type="ECO:0000313" key="2">
    <source>
        <dbReference type="EMBL" id="VDD93666.1"/>
    </source>
</evidence>
<protein>
    <submittedName>
        <fullName evidence="4">Protein ZNF783-like</fullName>
    </submittedName>
</protein>
<dbReference type="Proteomes" id="UP000274131">
    <property type="component" value="Unassembled WGS sequence"/>
</dbReference>
<sequence>MEKVTGKTLLERVLLKSTKHVACITAEVERLIDEHDLPQLYNGWTEENEEELAESVIRSSCSENDEERYEELKRLLERSLRQIREYKELCQKVEERRVEKYDCENSHHEKK</sequence>
<dbReference type="OrthoDB" id="67155at2759"/>
<organism evidence="4">
    <name type="scientific">Enterobius vermicularis</name>
    <name type="common">Human pinworm</name>
    <dbReference type="NCBI Taxonomy" id="51028"/>
    <lineage>
        <taxon>Eukaryota</taxon>
        <taxon>Metazoa</taxon>
        <taxon>Ecdysozoa</taxon>
        <taxon>Nematoda</taxon>
        <taxon>Chromadorea</taxon>
        <taxon>Rhabditida</taxon>
        <taxon>Spirurina</taxon>
        <taxon>Oxyuridomorpha</taxon>
        <taxon>Oxyuroidea</taxon>
        <taxon>Oxyuridae</taxon>
        <taxon>Enterobius</taxon>
    </lineage>
</organism>
<dbReference type="WBParaSite" id="EVEC_0000897601-mRNA-1">
    <property type="protein sequence ID" value="EVEC_0000897601-mRNA-1"/>
    <property type="gene ID" value="EVEC_0000897601"/>
</dbReference>
<evidence type="ECO:0000313" key="4">
    <source>
        <dbReference type="WBParaSite" id="EVEC_0000897601-mRNA-1"/>
    </source>
</evidence>
<name>A0A0N4VE75_ENTVE</name>
<dbReference type="EMBL" id="UXUI01009414">
    <property type="protein sequence ID" value="VDD93666.1"/>
    <property type="molecule type" value="Genomic_DNA"/>
</dbReference>
<accession>A0A0N4VE75</accession>
<evidence type="ECO:0000256" key="1">
    <source>
        <dbReference type="SAM" id="Coils"/>
    </source>
</evidence>
<proteinExistence type="predicted"/>
<dbReference type="AlphaFoldDB" id="A0A0N4VE75"/>